<reference evidence="1 2" key="1">
    <citation type="submission" date="2020-09" db="EMBL/GenBank/DDBJ databases">
        <title>De no assembly of potato wild relative species, Solanum commersonii.</title>
        <authorList>
            <person name="Cho K."/>
        </authorList>
    </citation>
    <scope>NUCLEOTIDE SEQUENCE [LARGE SCALE GENOMIC DNA]</scope>
    <source>
        <strain evidence="1">LZ3.2</strain>
        <tissue evidence="1">Leaf</tissue>
    </source>
</reference>
<dbReference type="AlphaFoldDB" id="A0A9J5Z2Q4"/>
<dbReference type="EMBL" id="JACXVP010000005">
    <property type="protein sequence ID" value="KAG5606183.1"/>
    <property type="molecule type" value="Genomic_DNA"/>
</dbReference>
<organism evidence="1 2">
    <name type="scientific">Solanum commersonii</name>
    <name type="common">Commerson's wild potato</name>
    <name type="synonym">Commerson's nightshade</name>
    <dbReference type="NCBI Taxonomy" id="4109"/>
    <lineage>
        <taxon>Eukaryota</taxon>
        <taxon>Viridiplantae</taxon>
        <taxon>Streptophyta</taxon>
        <taxon>Embryophyta</taxon>
        <taxon>Tracheophyta</taxon>
        <taxon>Spermatophyta</taxon>
        <taxon>Magnoliopsida</taxon>
        <taxon>eudicotyledons</taxon>
        <taxon>Gunneridae</taxon>
        <taxon>Pentapetalae</taxon>
        <taxon>asterids</taxon>
        <taxon>lamiids</taxon>
        <taxon>Solanales</taxon>
        <taxon>Solanaceae</taxon>
        <taxon>Solanoideae</taxon>
        <taxon>Solaneae</taxon>
        <taxon>Solanum</taxon>
    </lineage>
</organism>
<sequence length="60" mass="6777">MKKSFDFIGVIEACGLTDLGFHDQKFTWCVTKGIQIIEFGEGLIEPWSRVQSVEPMLGSR</sequence>
<gene>
    <name evidence="1" type="ORF">H5410_027675</name>
</gene>
<dbReference type="Proteomes" id="UP000824120">
    <property type="component" value="Chromosome 5"/>
</dbReference>
<proteinExistence type="predicted"/>
<name>A0A9J5Z2Q4_SOLCO</name>
<keyword evidence="2" id="KW-1185">Reference proteome</keyword>
<evidence type="ECO:0000313" key="1">
    <source>
        <dbReference type="EMBL" id="KAG5606183.1"/>
    </source>
</evidence>
<accession>A0A9J5Z2Q4</accession>
<evidence type="ECO:0000313" key="2">
    <source>
        <dbReference type="Proteomes" id="UP000824120"/>
    </source>
</evidence>
<comment type="caution">
    <text evidence="1">The sequence shown here is derived from an EMBL/GenBank/DDBJ whole genome shotgun (WGS) entry which is preliminary data.</text>
</comment>
<dbReference type="OrthoDB" id="1001388at2759"/>
<protein>
    <submittedName>
        <fullName evidence="1">Uncharacterized protein</fullName>
    </submittedName>
</protein>